<dbReference type="InterPro" id="IPR010869">
    <property type="entry name" value="DUF1501"/>
</dbReference>
<dbReference type="PANTHER" id="PTHR43737">
    <property type="entry name" value="BLL7424 PROTEIN"/>
    <property type="match status" value="1"/>
</dbReference>
<evidence type="ECO:0000313" key="1">
    <source>
        <dbReference type="EMBL" id="MFD1948649.1"/>
    </source>
</evidence>
<reference evidence="2" key="1">
    <citation type="journal article" date="2019" name="Int. J. Syst. Evol. Microbiol.">
        <title>The Global Catalogue of Microorganisms (GCM) 10K type strain sequencing project: providing services to taxonomists for standard genome sequencing and annotation.</title>
        <authorList>
            <consortium name="The Broad Institute Genomics Platform"/>
            <consortium name="The Broad Institute Genome Sequencing Center for Infectious Disease"/>
            <person name="Wu L."/>
            <person name="Ma J."/>
        </authorList>
    </citation>
    <scope>NUCLEOTIDE SEQUENCE [LARGE SCALE GENOMIC DNA]</scope>
    <source>
        <strain evidence="2">CGMCC 1.12477</strain>
    </source>
</reference>
<evidence type="ECO:0000313" key="2">
    <source>
        <dbReference type="Proteomes" id="UP001597351"/>
    </source>
</evidence>
<proteinExistence type="predicted"/>
<dbReference type="PROSITE" id="PS51318">
    <property type="entry name" value="TAT"/>
    <property type="match status" value="1"/>
</dbReference>
<dbReference type="Pfam" id="PF07394">
    <property type="entry name" value="DUF1501"/>
    <property type="match status" value="1"/>
</dbReference>
<accession>A0ABW4TT20</accession>
<dbReference type="InterPro" id="IPR006311">
    <property type="entry name" value="TAT_signal"/>
</dbReference>
<dbReference type="EMBL" id="JBHUGD010000004">
    <property type="protein sequence ID" value="MFD1948649.1"/>
    <property type="molecule type" value="Genomic_DNA"/>
</dbReference>
<organism evidence="1 2">
    <name type="scientific">Nocardioides aestuarii</name>
    <dbReference type="NCBI Taxonomy" id="252231"/>
    <lineage>
        <taxon>Bacteria</taxon>
        <taxon>Bacillati</taxon>
        <taxon>Actinomycetota</taxon>
        <taxon>Actinomycetes</taxon>
        <taxon>Propionibacteriales</taxon>
        <taxon>Nocardioidaceae</taxon>
        <taxon>Nocardioides</taxon>
    </lineage>
</organism>
<sequence length="415" mass="43381">MDQTCCPEYAAISRRGFLTGAAALVGTTTVFGSTLLTVSPAAAATTGPTLVVLSLRGAADGLSLVVPHGDPVYYAARPRIAVPAAQLVAKDGYFGLHPDLSPLLPLWQSGKLAAVHATGLPTPNRSHFAAMEEVEDADPGSAARVGWLNRLLGEVPGTSPLQGFSVGGGVAPTSLVGPEDYLSAGSVDDLEIAGADQWDEAGGRLRSLHTLWDGASSVLSPAMRATFQATSQFEAVKATPATPANGADYGSSDLGKALRTAARVVKGEVGTQVITLDHGDWDMHTDLGTLEWGRMQRLAKELGTSLAAFFTDLGERGDQVTVVVLSEFGRRVQENANRGLDHGYGNVMLLLGAGVAGGRYHGRWPGLTNELDSDVLVTTDYRSVLAEVVSTRFGVSTASVFPQFQPEALGVMRAV</sequence>
<protein>
    <submittedName>
        <fullName evidence="1">DUF1501 domain-containing protein</fullName>
    </submittedName>
</protein>
<keyword evidence="2" id="KW-1185">Reference proteome</keyword>
<dbReference type="PANTHER" id="PTHR43737:SF1">
    <property type="entry name" value="DUF1501 DOMAIN-CONTAINING PROTEIN"/>
    <property type="match status" value="1"/>
</dbReference>
<dbReference type="RefSeq" id="WP_343921848.1">
    <property type="nucleotide sequence ID" value="NZ_BAAAJT010000003.1"/>
</dbReference>
<gene>
    <name evidence="1" type="ORF">ACFSDE_17745</name>
</gene>
<name>A0ABW4TT20_9ACTN</name>
<comment type="caution">
    <text evidence="1">The sequence shown here is derived from an EMBL/GenBank/DDBJ whole genome shotgun (WGS) entry which is preliminary data.</text>
</comment>
<dbReference type="Proteomes" id="UP001597351">
    <property type="component" value="Unassembled WGS sequence"/>
</dbReference>